<dbReference type="Pfam" id="PF00078">
    <property type="entry name" value="RVT_1"/>
    <property type="match status" value="1"/>
</dbReference>
<dbReference type="Proteomes" id="UP000054558">
    <property type="component" value="Unassembled WGS sequence"/>
</dbReference>
<dbReference type="CDD" id="cd09275">
    <property type="entry name" value="RNase_HI_RT_DIRS1"/>
    <property type="match status" value="1"/>
</dbReference>
<dbReference type="GO" id="GO:0003677">
    <property type="term" value="F:DNA binding"/>
    <property type="evidence" value="ECO:0007669"/>
    <property type="project" value="UniProtKB-KW"/>
</dbReference>
<dbReference type="InterPro" id="IPR043502">
    <property type="entry name" value="DNA/RNA_pol_sf"/>
</dbReference>
<evidence type="ECO:0000313" key="6">
    <source>
        <dbReference type="Proteomes" id="UP000054558"/>
    </source>
</evidence>
<dbReference type="CDD" id="cd03714">
    <property type="entry name" value="RT_DIRS1"/>
    <property type="match status" value="1"/>
</dbReference>
<evidence type="ECO:0000256" key="2">
    <source>
        <dbReference type="ARBA" id="ARBA00023172"/>
    </source>
</evidence>
<keyword evidence="3" id="KW-0812">Transmembrane</keyword>
<dbReference type="Gene3D" id="3.10.10.10">
    <property type="entry name" value="HIV Type 1 Reverse Transcriptase, subunit A, domain 1"/>
    <property type="match status" value="1"/>
</dbReference>
<accession>A0A1Y1HY58</accession>
<gene>
    <name evidence="5" type="ORF">KFL_000940010</name>
</gene>
<dbReference type="InterPro" id="IPR000477">
    <property type="entry name" value="RT_dom"/>
</dbReference>
<dbReference type="PANTHER" id="PTHR33050">
    <property type="entry name" value="REVERSE TRANSCRIPTASE DOMAIN-CONTAINING PROTEIN"/>
    <property type="match status" value="1"/>
</dbReference>
<dbReference type="PROSITE" id="PS50878">
    <property type="entry name" value="RT_POL"/>
    <property type="match status" value="1"/>
</dbReference>
<feature type="transmembrane region" description="Helical" evidence="3">
    <location>
        <begin position="50"/>
        <end position="73"/>
    </location>
</feature>
<reference evidence="5 6" key="1">
    <citation type="journal article" date="2014" name="Nat. Commun.">
        <title>Klebsormidium flaccidum genome reveals primary factors for plant terrestrial adaptation.</title>
        <authorList>
            <person name="Hori K."/>
            <person name="Maruyama F."/>
            <person name="Fujisawa T."/>
            <person name="Togashi T."/>
            <person name="Yamamoto N."/>
            <person name="Seo M."/>
            <person name="Sato S."/>
            <person name="Yamada T."/>
            <person name="Mori H."/>
            <person name="Tajima N."/>
            <person name="Moriyama T."/>
            <person name="Ikeuchi M."/>
            <person name="Watanabe M."/>
            <person name="Wada H."/>
            <person name="Kobayashi K."/>
            <person name="Saito M."/>
            <person name="Masuda T."/>
            <person name="Sasaki-Sekimoto Y."/>
            <person name="Mashiguchi K."/>
            <person name="Awai K."/>
            <person name="Shimojima M."/>
            <person name="Masuda S."/>
            <person name="Iwai M."/>
            <person name="Nobusawa T."/>
            <person name="Narise T."/>
            <person name="Kondo S."/>
            <person name="Saito H."/>
            <person name="Sato R."/>
            <person name="Murakawa M."/>
            <person name="Ihara Y."/>
            <person name="Oshima-Yamada Y."/>
            <person name="Ohtaka K."/>
            <person name="Satoh M."/>
            <person name="Sonobe K."/>
            <person name="Ishii M."/>
            <person name="Ohtani R."/>
            <person name="Kanamori-Sato M."/>
            <person name="Honoki R."/>
            <person name="Miyazaki D."/>
            <person name="Mochizuki H."/>
            <person name="Umetsu J."/>
            <person name="Higashi K."/>
            <person name="Shibata D."/>
            <person name="Kamiya Y."/>
            <person name="Sato N."/>
            <person name="Nakamura Y."/>
            <person name="Tabata S."/>
            <person name="Ida S."/>
            <person name="Kurokawa K."/>
            <person name="Ohta H."/>
        </authorList>
    </citation>
    <scope>NUCLEOTIDE SEQUENCE [LARGE SCALE GENOMIC DNA]</scope>
    <source>
        <strain evidence="5 6">NIES-2285</strain>
    </source>
</reference>
<dbReference type="GO" id="GO:0015074">
    <property type="term" value="P:DNA integration"/>
    <property type="evidence" value="ECO:0007669"/>
    <property type="project" value="InterPro"/>
</dbReference>
<feature type="domain" description="Reverse transcriptase" evidence="4">
    <location>
        <begin position="106"/>
        <end position="288"/>
    </location>
</feature>
<dbReference type="PANTHER" id="PTHR33050:SF7">
    <property type="entry name" value="RIBONUCLEASE H"/>
    <property type="match status" value="1"/>
</dbReference>
<dbReference type="InterPro" id="IPR043128">
    <property type="entry name" value="Rev_trsase/Diguanyl_cyclase"/>
</dbReference>
<dbReference type="OMA" id="GHIRWER"/>
<dbReference type="Gene3D" id="3.30.70.270">
    <property type="match status" value="1"/>
</dbReference>
<dbReference type="Gene3D" id="1.10.150.130">
    <property type="match status" value="1"/>
</dbReference>
<dbReference type="GO" id="GO:0006310">
    <property type="term" value="P:DNA recombination"/>
    <property type="evidence" value="ECO:0007669"/>
    <property type="project" value="UniProtKB-KW"/>
</dbReference>
<proteinExistence type="predicted"/>
<organism evidence="5 6">
    <name type="scientific">Klebsormidium nitens</name>
    <name type="common">Green alga</name>
    <name type="synonym">Ulothrix nitens</name>
    <dbReference type="NCBI Taxonomy" id="105231"/>
    <lineage>
        <taxon>Eukaryota</taxon>
        <taxon>Viridiplantae</taxon>
        <taxon>Streptophyta</taxon>
        <taxon>Klebsormidiophyceae</taxon>
        <taxon>Klebsormidiales</taxon>
        <taxon>Klebsormidiaceae</taxon>
        <taxon>Klebsormidium</taxon>
    </lineage>
</organism>
<dbReference type="EMBL" id="DF237043">
    <property type="protein sequence ID" value="GAQ81891.1"/>
    <property type="molecule type" value="Genomic_DNA"/>
</dbReference>
<keyword evidence="2" id="KW-0233">DNA recombination</keyword>
<name>A0A1Y1HY58_KLENI</name>
<dbReference type="InterPro" id="IPR052055">
    <property type="entry name" value="Hepadnavirus_pol/RT"/>
</dbReference>
<sequence>SDESLHKLADLTEAAEFEGFRDPAKNTASKSAANKSEPWLRHRLRRHAQFWQSFVTSSFVLGIILSGYALPWLSSPPSEPHRQRNHPSAFEHADFVSDAVNTLRITGTILPVDHPPFVVSPLGVVPKAEDKLRLILDLRFLNSFLQVPKFKYESLRLVSELCLPHDFLFTVDLKAGYHHIDISEPDWKFLGFQWQGQYYVFTQLPFGLAPACYVFTKVMRQLTQSWRARGYKLVHYIDDFFFTCRDAAEFARVQASVLADLAAAGLVVSLEKCQLSRSHVVKFLGFVVDTLFGQFRLTALQKQKLQSAIQACLNQPLAVPAKLLARVTGIINSFSLVTGPISGLFSRSLHRSLATRSSWYSKVSLDSAALAELRFWQSRLHLYQSRDIWRRHSILRVIHYDAGGQGWGGHLEIGRERHEAHGAWAEHEVHGVTSSTWRELTGLLHLLRAFRPFLSDCSVLARGDALNVFTILSKGGSAKEHLQAVCLQLFTFCAENRIELRPEWLPREENVRADYLSKVRDVDDFSLSSASFAFVSQQFGPFTVDRFASTHNAKLPRFDAFFWCPGAAAANTFTQDWGPPERNYCFPPPGLVAPALRHARACRARMTLVVLGWRSAPWWPLLSGSVAAGRGFAPFVRRHLHFPKGRSVLVPGRASRDQFVDWFTFDSWDLPAAGLSTSDPELAHLSIDLHDAALVCRAPGTFQQYAGPWRKYKAWCAEKGVSALPSKPLTVALYMMRLLRTANTPSPLKTFSGAVYFNHTLAGLPSPTNHPIVRMAREAARRLKIAGQNQKRPFLASQIRRLFSIWAGDTATLHSLMKLTAIVLCYTSFFRYDDLVAVRWQDIKFLPSHAELFVPESKTDQYRQGDSVFIARLGGQFCPVGLIERLLQVGQYRLFGPGSLIRSSLVCPPTQRLKSNAPCYSTVLSWFKEAASLLGLNPEFYGTHSGRRGGATGAAAREVPDRVFKRHGRWRSDRAKDLYVRETLQARLSTTRNLGLQEDIPLAQLHEFEAEACLL</sequence>
<keyword evidence="1" id="KW-0238">DNA-binding</keyword>
<keyword evidence="3" id="KW-1133">Transmembrane helix</keyword>
<feature type="non-terminal residue" evidence="5">
    <location>
        <position position="1"/>
    </location>
</feature>
<dbReference type="InterPro" id="IPR013762">
    <property type="entry name" value="Integrase-like_cat_sf"/>
</dbReference>
<dbReference type="AlphaFoldDB" id="A0A1Y1HY58"/>
<dbReference type="InterPro" id="IPR010998">
    <property type="entry name" value="Integrase_recombinase_N"/>
</dbReference>
<dbReference type="Gene3D" id="1.10.443.10">
    <property type="entry name" value="Intergrase catalytic core"/>
    <property type="match status" value="1"/>
</dbReference>
<evidence type="ECO:0000256" key="3">
    <source>
        <dbReference type="SAM" id="Phobius"/>
    </source>
</evidence>
<evidence type="ECO:0000259" key="4">
    <source>
        <dbReference type="PROSITE" id="PS50878"/>
    </source>
</evidence>
<dbReference type="SUPFAM" id="SSF56672">
    <property type="entry name" value="DNA/RNA polymerases"/>
    <property type="match status" value="1"/>
</dbReference>
<evidence type="ECO:0000313" key="5">
    <source>
        <dbReference type="EMBL" id="GAQ81891.1"/>
    </source>
</evidence>
<keyword evidence="3" id="KW-0472">Membrane</keyword>
<dbReference type="SUPFAM" id="SSF47823">
    <property type="entry name" value="lambda integrase-like, N-terminal domain"/>
    <property type="match status" value="1"/>
</dbReference>
<dbReference type="OrthoDB" id="538944at2759"/>
<dbReference type="STRING" id="105231.A0A1Y1HY58"/>
<dbReference type="InterPro" id="IPR011010">
    <property type="entry name" value="DNA_brk_join_enz"/>
</dbReference>
<dbReference type="SUPFAM" id="SSF56349">
    <property type="entry name" value="DNA breaking-rejoining enzymes"/>
    <property type="match status" value="1"/>
</dbReference>
<evidence type="ECO:0000256" key="1">
    <source>
        <dbReference type="ARBA" id="ARBA00023125"/>
    </source>
</evidence>
<protein>
    <recommendedName>
        <fullName evidence="4">Reverse transcriptase domain-containing protein</fullName>
    </recommendedName>
</protein>
<keyword evidence="6" id="KW-1185">Reference proteome</keyword>